<reference evidence="2" key="1">
    <citation type="submission" date="2013-09" db="EMBL/GenBank/DDBJ databases">
        <title>The Genome Sequence of Anopheles culicifacies species A.</title>
        <authorList>
            <consortium name="The Broad Institute Genomics Platform"/>
            <person name="Neafsey D.E."/>
            <person name="Besansky N."/>
            <person name="Howell P."/>
            <person name="Walton C."/>
            <person name="Young S.K."/>
            <person name="Zeng Q."/>
            <person name="Gargeya S."/>
            <person name="Fitzgerald M."/>
            <person name="Haas B."/>
            <person name="Abouelleil A."/>
            <person name="Allen A.W."/>
            <person name="Alvarado L."/>
            <person name="Arachchi H.M."/>
            <person name="Berlin A.M."/>
            <person name="Chapman S.B."/>
            <person name="Gainer-Dewar J."/>
            <person name="Goldberg J."/>
            <person name="Griggs A."/>
            <person name="Gujja S."/>
            <person name="Hansen M."/>
            <person name="Howarth C."/>
            <person name="Imamovic A."/>
            <person name="Ireland A."/>
            <person name="Larimer J."/>
            <person name="McCowan C."/>
            <person name="Murphy C."/>
            <person name="Pearson M."/>
            <person name="Poon T.W."/>
            <person name="Priest M."/>
            <person name="Roberts A."/>
            <person name="Saif S."/>
            <person name="Shea T."/>
            <person name="Sisk P."/>
            <person name="Sykes S."/>
            <person name="Wortman J."/>
            <person name="Nusbaum C."/>
            <person name="Birren B."/>
        </authorList>
    </citation>
    <scope>NUCLEOTIDE SEQUENCE [LARGE SCALE GENOMIC DNA]</scope>
    <source>
        <strain evidence="2">A-37</strain>
    </source>
</reference>
<name>A0A182M6F2_9DIPT</name>
<accession>A0A182M6F2</accession>
<dbReference type="Proteomes" id="UP000075883">
    <property type="component" value="Unassembled WGS sequence"/>
</dbReference>
<sequence length="262" mass="29246">MPAKSCNGTPPKPPTSETNCLKVLHWPGDPNLPEQWMKREHPAARHIITLPQCIIRAVPKTPEAAMAPKPEPAPSFARFIPFQTVPHGNDGSLSKYLVFALNQHSFHRGRRARTVRTRWYLLVGIMRTEGFIRNILYVARTSVFSNTAKAFHSSPEPLQADEPGKQNFRYATSTVEQDASQAINIFMRFLRQLYMIYAAGIAPEVNVSDWGNCLTPTVANLTNGFTLLQQSIVARYASIGDENVNKAKLFGQAFQTLCVGHV</sequence>
<evidence type="ECO:0000313" key="2">
    <source>
        <dbReference type="Proteomes" id="UP000075883"/>
    </source>
</evidence>
<organism evidence="1 2">
    <name type="scientific">Anopheles culicifacies</name>
    <dbReference type="NCBI Taxonomy" id="139723"/>
    <lineage>
        <taxon>Eukaryota</taxon>
        <taxon>Metazoa</taxon>
        <taxon>Ecdysozoa</taxon>
        <taxon>Arthropoda</taxon>
        <taxon>Hexapoda</taxon>
        <taxon>Insecta</taxon>
        <taxon>Pterygota</taxon>
        <taxon>Neoptera</taxon>
        <taxon>Endopterygota</taxon>
        <taxon>Diptera</taxon>
        <taxon>Nematocera</taxon>
        <taxon>Culicoidea</taxon>
        <taxon>Culicidae</taxon>
        <taxon>Anophelinae</taxon>
        <taxon>Anopheles</taxon>
        <taxon>culicifacies species complex</taxon>
    </lineage>
</organism>
<proteinExistence type="predicted"/>
<reference evidence="1" key="2">
    <citation type="submission" date="2020-05" db="UniProtKB">
        <authorList>
            <consortium name="EnsemblMetazoa"/>
        </authorList>
    </citation>
    <scope>IDENTIFICATION</scope>
    <source>
        <strain evidence="1">A-37</strain>
    </source>
</reference>
<protein>
    <submittedName>
        <fullName evidence="1">Uncharacterized protein</fullName>
    </submittedName>
</protein>
<dbReference type="EnsemblMetazoa" id="ACUA010631-RA">
    <property type="protein sequence ID" value="ACUA010631-PA"/>
    <property type="gene ID" value="ACUA010631"/>
</dbReference>
<dbReference type="EMBL" id="AXCM01009215">
    <property type="status" value="NOT_ANNOTATED_CDS"/>
    <property type="molecule type" value="Genomic_DNA"/>
</dbReference>
<dbReference type="AlphaFoldDB" id="A0A182M6F2"/>
<keyword evidence="2" id="KW-1185">Reference proteome</keyword>
<evidence type="ECO:0000313" key="1">
    <source>
        <dbReference type="EnsemblMetazoa" id="ACUA010631-PA"/>
    </source>
</evidence>
<dbReference type="VEuPathDB" id="VectorBase:ACUA010631"/>